<proteinExistence type="predicted"/>
<reference evidence="2" key="1">
    <citation type="submission" date="2009-10" db="EMBL/GenBank/DDBJ databases">
        <title>Diversity of trophic interactions inside an arsenic-rich microbial ecosystem.</title>
        <authorList>
            <person name="Bertin P.N."/>
            <person name="Heinrich-Salmeron A."/>
            <person name="Pelletier E."/>
            <person name="Goulhen-Chollet F."/>
            <person name="Arsene-Ploetze F."/>
            <person name="Gallien S."/>
            <person name="Calteau A."/>
            <person name="Vallenet D."/>
            <person name="Casiot C."/>
            <person name="Chane-Woon-Ming B."/>
            <person name="Giloteaux L."/>
            <person name="Barakat M."/>
            <person name="Bonnefoy V."/>
            <person name="Bruneel O."/>
            <person name="Chandler M."/>
            <person name="Cleiss J."/>
            <person name="Duran R."/>
            <person name="Elbaz-Poulichet F."/>
            <person name="Fonknechten N."/>
            <person name="Lauga B."/>
            <person name="Mornico D."/>
            <person name="Ortet P."/>
            <person name="Schaeffer C."/>
            <person name="Siguier P."/>
            <person name="Alexander Thil Smith A."/>
            <person name="Van Dorsselaer A."/>
            <person name="Weissenbach J."/>
            <person name="Medigue C."/>
            <person name="Le Paslier D."/>
        </authorList>
    </citation>
    <scope>NUCLEOTIDE SEQUENCE</scope>
</reference>
<comment type="caution">
    <text evidence="2">The sequence shown here is derived from an EMBL/GenBank/DDBJ whole genome shotgun (WGS) entry which is preliminary data.</text>
</comment>
<dbReference type="AlphaFoldDB" id="E6PQ81"/>
<dbReference type="InterPro" id="IPR047675">
    <property type="entry name" value="Putative_zinc-bd"/>
</dbReference>
<dbReference type="EMBL" id="CABM01000041">
    <property type="protein sequence ID" value="CBH97085.1"/>
    <property type="molecule type" value="Genomic_DNA"/>
</dbReference>
<dbReference type="NCBIfam" id="NF041373">
    <property type="entry name" value="HGG_STG"/>
    <property type="match status" value="1"/>
</dbReference>
<protein>
    <submittedName>
        <fullName evidence="2">Uncharacterized protein</fullName>
    </submittedName>
</protein>
<gene>
    <name evidence="2" type="ORF">CARN2_1695</name>
</gene>
<sequence>MSQKSHQSGSGTGAHRYPPQRASPGTAHLQYEIWKRENDAWWANWWAERHEAERIEALHQQIRDAGLEPETPEGMRLQRKIERSGLSLCLARNRHGGLCRCLGDGNGGRCKFHGGRSTGARTSEGKARALANLKRGR</sequence>
<organism evidence="2">
    <name type="scientific">mine drainage metagenome</name>
    <dbReference type="NCBI Taxonomy" id="410659"/>
    <lineage>
        <taxon>unclassified sequences</taxon>
        <taxon>metagenomes</taxon>
        <taxon>ecological metagenomes</taxon>
    </lineage>
</organism>
<accession>E6PQ81</accession>
<feature type="region of interest" description="Disordered" evidence="1">
    <location>
        <begin position="1"/>
        <end position="24"/>
    </location>
</feature>
<evidence type="ECO:0000256" key="1">
    <source>
        <dbReference type="SAM" id="MobiDB-lite"/>
    </source>
</evidence>
<evidence type="ECO:0000313" key="2">
    <source>
        <dbReference type="EMBL" id="CBH97085.1"/>
    </source>
</evidence>
<name>E6PQ81_9ZZZZ</name>